<dbReference type="Proteomes" id="UP000663864">
    <property type="component" value="Unassembled WGS sequence"/>
</dbReference>
<dbReference type="CDD" id="cd00051">
    <property type="entry name" value="EFh"/>
    <property type="match status" value="1"/>
</dbReference>
<evidence type="ECO:0000256" key="5">
    <source>
        <dbReference type="ARBA" id="ARBA00023054"/>
    </source>
</evidence>
<dbReference type="PROSITE" id="PS51419">
    <property type="entry name" value="RAB"/>
    <property type="match status" value="1"/>
</dbReference>
<dbReference type="PROSITE" id="PS00018">
    <property type="entry name" value="EF_HAND_1"/>
    <property type="match status" value="1"/>
</dbReference>
<dbReference type="Gene3D" id="1.10.238.10">
    <property type="entry name" value="EF-hand"/>
    <property type="match status" value="1"/>
</dbReference>
<evidence type="ECO:0000256" key="4">
    <source>
        <dbReference type="ARBA" id="ARBA00022837"/>
    </source>
</evidence>
<dbReference type="SUPFAM" id="SSF47473">
    <property type="entry name" value="EF-hand"/>
    <property type="match status" value="1"/>
</dbReference>
<gene>
    <name evidence="10" type="ORF">JBS370_LOCUS7024</name>
    <name evidence="9" type="ORF">ZHD862_LOCUS17278</name>
</gene>
<evidence type="ECO:0000313" key="9">
    <source>
        <dbReference type="EMBL" id="CAF1094819.1"/>
    </source>
</evidence>
<organism evidence="9 11">
    <name type="scientific">Rotaria sordida</name>
    <dbReference type="NCBI Taxonomy" id="392033"/>
    <lineage>
        <taxon>Eukaryota</taxon>
        <taxon>Metazoa</taxon>
        <taxon>Spiralia</taxon>
        <taxon>Gnathifera</taxon>
        <taxon>Rotifera</taxon>
        <taxon>Eurotatoria</taxon>
        <taxon>Bdelloidea</taxon>
        <taxon>Philodinida</taxon>
        <taxon>Philodinidae</taxon>
        <taxon>Rotaria</taxon>
    </lineage>
</organism>
<evidence type="ECO:0000313" key="10">
    <source>
        <dbReference type="EMBL" id="CAF3662858.1"/>
    </source>
</evidence>
<dbReference type="InterPro" id="IPR005225">
    <property type="entry name" value="Small_GTP-bd"/>
</dbReference>
<dbReference type="CDD" id="cd00154">
    <property type="entry name" value="Rab"/>
    <property type="match status" value="1"/>
</dbReference>
<comment type="subcellular location">
    <subcellularLocation>
        <location evidence="1">Cytoplasm</location>
    </subcellularLocation>
</comment>
<sequence length="704" mass="81680">MTDIEQPEELTGNMQQLIAAKAEELFNLCDTEQKGFIIKKDMQRLRDELGVEPEQLEDVFDSLDVDHNGFLTLEEFTSGFGMFLGDQIGAGNEQEMIEHNPNDKEEQQLFHDTLESLGAKDLYDDEETIMGLWMKLRENDPVLLRQFEQFIGKITQEIRRSKLDHRSIEAALQSKSSVHESEIKKLYDEMEHQIKAEKAKVVAQEKLKERELREQMDRELRSKEQQLAEITKKQSDLEMKLLRLNLNESDTKNENERLQKEKGQLEEQLQELTKSLEESKNYISQLQTQTKKEKRDRAKQALNLTENIAIERENLVKQLDSLKSINKRLVDERDLNHGSKQQERSPSPPRSSTKPTAKRGSILSDYFSSLHRRTSEPEEDDDLMNDGENSIELTRNPKRRSRYLKRRVNKISTNSDTESEQNKTKNYHRHRRYSRRYRPLRSGSSESEDLNDNLDTLLIPNFRKHHYRINYISNRDLIRLARELGAREQPVGANSVFQHSELMNVAPNAVPDRMFKIAFIGDSGVGKTSFIQRFCTDNFKDTFAATIGVDLQVKMINIENRIIALQLWDTAGQERFRSITKQYFRKSDGVILVYDVTSEVTFRNVRGWMTSVRESAEDDCVIALVGNKTDLCDDDEKRPVKYKDGAKLADEYGCLFFESSARLGTSIVEIMEAIARLMQEKDDKQRKGENIVDISAKKKKRGCC</sequence>
<dbReference type="EMBL" id="CAJNOT010000851">
    <property type="protein sequence ID" value="CAF1094819.1"/>
    <property type="molecule type" value="Genomic_DNA"/>
</dbReference>
<dbReference type="Pfam" id="PF00071">
    <property type="entry name" value="Ras"/>
    <property type="match status" value="1"/>
</dbReference>
<dbReference type="AlphaFoldDB" id="A0A814NK40"/>
<dbReference type="InterPro" id="IPR011992">
    <property type="entry name" value="EF-hand-dom_pair"/>
</dbReference>
<dbReference type="GO" id="GO:0005509">
    <property type="term" value="F:calcium ion binding"/>
    <property type="evidence" value="ECO:0007669"/>
    <property type="project" value="InterPro"/>
</dbReference>
<proteinExistence type="predicted"/>
<dbReference type="GO" id="GO:0005525">
    <property type="term" value="F:GTP binding"/>
    <property type="evidence" value="ECO:0007669"/>
    <property type="project" value="UniProtKB-KW"/>
</dbReference>
<keyword evidence="6" id="KW-0342">GTP-binding</keyword>
<feature type="compositionally biased region" description="Basic and acidic residues" evidence="7">
    <location>
        <begin position="330"/>
        <end position="343"/>
    </location>
</feature>
<feature type="compositionally biased region" description="Basic residues" evidence="7">
    <location>
        <begin position="425"/>
        <end position="439"/>
    </location>
</feature>
<dbReference type="PROSITE" id="PS50222">
    <property type="entry name" value="EF_HAND_2"/>
    <property type="match status" value="1"/>
</dbReference>
<dbReference type="SMART" id="SM00175">
    <property type="entry name" value="RAB"/>
    <property type="match status" value="1"/>
</dbReference>
<evidence type="ECO:0000256" key="6">
    <source>
        <dbReference type="ARBA" id="ARBA00023134"/>
    </source>
</evidence>
<dbReference type="FunFam" id="3.40.50.300:FF:001348">
    <property type="entry name" value="Ras and EF-hand domain-containing protein"/>
    <property type="match status" value="1"/>
</dbReference>
<dbReference type="SMART" id="SM00177">
    <property type="entry name" value="ARF"/>
    <property type="match status" value="1"/>
</dbReference>
<dbReference type="SMART" id="SM00054">
    <property type="entry name" value="EFh"/>
    <property type="match status" value="2"/>
</dbReference>
<keyword evidence="2" id="KW-0963">Cytoplasm</keyword>
<dbReference type="Gene3D" id="3.40.50.300">
    <property type="entry name" value="P-loop containing nucleotide triphosphate hydrolases"/>
    <property type="match status" value="1"/>
</dbReference>
<dbReference type="InterPro" id="IPR050227">
    <property type="entry name" value="Rab"/>
</dbReference>
<comment type="caution">
    <text evidence="9">The sequence shown here is derived from an EMBL/GenBank/DDBJ whole genome shotgun (WGS) entry which is preliminary data.</text>
</comment>
<dbReference type="SUPFAM" id="SSF52540">
    <property type="entry name" value="P-loop containing nucleoside triphosphate hydrolases"/>
    <property type="match status" value="1"/>
</dbReference>
<dbReference type="Proteomes" id="UP000663836">
    <property type="component" value="Unassembled WGS sequence"/>
</dbReference>
<dbReference type="InterPro" id="IPR002048">
    <property type="entry name" value="EF_hand_dom"/>
</dbReference>
<keyword evidence="4" id="KW-0106">Calcium</keyword>
<name>A0A814NK40_9BILA</name>
<evidence type="ECO:0000256" key="3">
    <source>
        <dbReference type="ARBA" id="ARBA00022741"/>
    </source>
</evidence>
<dbReference type="SMART" id="SM00176">
    <property type="entry name" value="RAN"/>
    <property type="match status" value="1"/>
</dbReference>
<dbReference type="SMART" id="SM00174">
    <property type="entry name" value="RHO"/>
    <property type="match status" value="1"/>
</dbReference>
<dbReference type="InterPro" id="IPR018247">
    <property type="entry name" value="EF_Hand_1_Ca_BS"/>
</dbReference>
<dbReference type="GO" id="GO:0005737">
    <property type="term" value="C:cytoplasm"/>
    <property type="evidence" value="ECO:0007669"/>
    <property type="project" value="UniProtKB-SubCell"/>
</dbReference>
<feature type="compositionally biased region" description="Basic residues" evidence="7">
    <location>
        <begin position="396"/>
        <end position="409"/>
    </location>
</feature>
<keyword evidence="5" id="KW-0175">Coiled coil</keyword>
<dbReference type="NCBIfam" id="TIGR00231">
    <property type="entry name" value="small_GTP"/>
    <property type="match status" value="1"/>
</dbReference>
<dbReference type="PRINTS" id="PR00449">
    <property type="entry name" value="RASTRNSFRMNG"/>
</dbReference>
<dbReference type="PANTHER" id="PTHR47977">
    <property type="entry name" value="RAS-RELATED PROTEIN RAB"/>
    <property type="match status" value="1"/>
</dbReference>
<feature type="region of interest" description="Disordered" evidence="7">
    <location>
        <begin position="330"/>
        <end position="449"/>
    </location>
</feature>
<dbReference type="PROSITE" id="PS51421">
    <property type="entry name" value="RAS"/>
    <property type="match status" value="1"/>
</dbReference>
<dbReference type="InterPro" id="IPR001806">
    <property type="entry name" value="Small_GTPase"/>
</dbReference>
<dbReference type="SMART" id="SM00173">
    <property type="entry name" value="RAS"/>
    <property type="match status" value="1"/>
</dbReference>
<accession>A0A814NK40</accession>
<feature type="domain" description="EF-hand" evidence="8">
    <location>
        <begin position="51"/>
        <end position="86"/>
    </location>
</feature>
<reference evidence="9" key="1">
    <citation type="submission" date="2021-02" db="EMBL/GenBank/DDBJ databases">
        <authorList>
            <person name="Nowell W R."/>
        </authorList>
    </citation>
    <scope>NUCLEOTIDE SEQUENCE</scope>
</reference>
<dbReference type="GO" id="GO:0003924">
    <property type="term" value="F:GTPase activity"/>
    <property type="evidence" value="ECO:0007669"/>
    <property type="project" value="InterPro"/>
</dbReference>
<dbReference type="EMBL" id="CAJOBD010000407">
    <property type="protein sequence ID" value="CAF3662858.1"/>
    <property type="molecule type" value="Genomic_DNA"/>
</dbReference>
<dbReference type="Pfam" id="PF13499">
    <property type="entry name" value="EF-hand_7"/>
    <property type="match status" value="1"/>
</dbReference>
<evidence type="ECO:0000256" key="2">
    <source>
        <dbReference type="ARBA" id="ARBA00022490"/>
    </source>
</evidence>
<protein>
    <recommendedName>
        <fullName evidence="8">EF-hand domain-containing protein</fullName>
    </recommendedName>
</protein>
<evidence type="ECO:0000313" key="11">
    <source>
        <dbReference type="Proteomes" id="UP000663864"/>
    </source>
</evidence>
<evidence type="ECO:0000256" key="7">
    <source>
        <dbReference type="SAM" id="MobiDB-lite"/>
    </source>
</evidence>
<evidence type="ECO:0000259" key="8">
    <source>
        <dbReference type="PROSITE" id="PS50222"/>
    </source>
</evidence>
<keyword evidence="3" id="KW-0547">Nucleotide-binding</keyword>
<dbReference type="InterPro" id="IPR027417">
    <property type="entry name" value="P-loop_NTPase"/>
</dbReference>
<evidence type="ECO:0000256" key="1">
    <source>
        <dbReference type="ARBA" id="ARBA00004496"/>
    </source>
</evidence>